<gene>
    <name evidence="2" type="ORF">FZEAL_5090</name>
</gene>
<protein>
    <recommendedName>
        <fullName evidence="4">Secretory phospholipase A2</fullName>
    </recommendedName>
</protein>
<dbReference type="SUPFAM" id="SSF48619">
    <property type="entry name" value="Phospholipase A2, PLA2"/>
    <property type="match status" value="1"/>
</dbReference>
<accession>A0A8H4UKZ4</accession>
<dbReference type="Proteomes" id="UP000635477">
    <property type="component" value="Unassembled WGS sequence"/>
</dbReference>
<dbReference type="OrthoDB" id="5120271at2759"/>
<reference evidence="2" key="1">
    <citation type="journal article" date="2020" name="BMC Genomics">
        <title>Correction to: Identification and distribution of gene clusters required for synthesis of sphingolipid metabolism inhibitors in diverse species of the filamentous fungus Fusarium.</title>
        <authorList>
            <person name="Kim H.S."/>
            <person name="Lohmar J.M."/>
            <person name="Busman M."/>
            <person name="Brown D.W."/>
            <person name="Naumann T.A."/>
            <person name="Divon H.H."/>
            <person name="Lysoe E."/>
            <person name="Uhlig S."/>
            <person name="Proctor R.H."/>
        </authorList>
    </citation>
    <scope>NUCLEOTIDE SEQUENCE</scope>
    <source>
        <strain evidence="2">NRRL 22465</strain>
    </source>
</reference>
<evidence type="ECO:0008006" key="4">
    <source>
        <dbReference type="Google" id="ProtNLM"/>
    </source>
</evidence>
<organism evidence="2 3">
    <name type="scientific">Fusarium zealandicum</name>
    <dbReference type="NCBI Taxonomy" id="1053134"/>
    <lineage>
        <taxon>Eukaryota</taxon>
        <taxon>Fungi</taxon>
        <taxon>Dikarya</taxon>
        <taxon>Ascomycota</taxon>
        <taxon>Pezizomycotina</taxon>
        <taxon>Sordariomycetes</taxon>
        <taxon>Hypocreomycetidae</taxon>
        <taxon>Hypocreales</taxon>
        <taxon>Nectriaceae</taxon>
        <taxon>Fusarium</taxon>
        <taxon>Fusarium staphyleae species complex</taxon>
    </lineage>
</organism>
<feature type="signal peptide" evidence="1">
    <location>
        <begin position="1"/>
        <end position="16"/>
    </location>
</feature>
<proteinExistence type="predicted"/>
<dbReference type="Pfam" id="PF09056">
    <property type="entry name" value="Phospholip_A2_3"/>
    <property type="match status" value="1"/>
</dbReference>
<dbReference type="EMBL" id="JABEYC010000359">
    <property type="protein sequence ID" value="KAF4978557.1"/>
    <property type="molecule type" value="Genomic_DNA"/>
</dbReference>
<keyword evidence="1" id="KW-0732">Signal</keyword>
<evidence type="ECO:0000256" key="1">
    <source>
        <dbReference type="SAM" id="SignalP"/>
    </source>
</evidence>
<evidence type="ECO:0000313" key="3">
    <source>
        <dbReference type="Proteomes" id="UP000635477"/>
    </source>
</evidence>
<dbReference type="PANTHER" id="PTHR40787:SF3">
    <property type="entry name" value="PROTEIN TRANSPORT PROTEIN SEC39"/>
    <property type="match status" value="1"/>
</dbReference>
<feature type="chain" id="PRO_5034711928" description="Secretory phospholipase A2" evidence="1">
    <location>
        <begin position="17"/>
        <end position="184"/>
    </location>
</feature>
<dbReference type="Gene3D" id="1.20.90.10">
    <property type="entry name" value="Phospholipase A2 domain"/>
    <property type="match status" value="1"/>
</dbReference>
<comment type="caution">
    <text evidence="2">The sequence shown here is derived from an EMBL/GenBank/DDBJ whole genome shotgun (WGS) entry which is preliminary data.</text>
</comment>
<dbReference type="InterPro" id="IPR015141">
    <property type="entry name" value="PLipase_A2_prok/fun"/>
</dbReference>
<reference evidence="2" key="2">
    <citation type="submission" date="2020-05" db="EMBL/GenBank/DDBJ databases">
        <authorList>
            <person name="Kim H.-S."/>
            <person name="Proctor R.H."/>
            <person name="Brown D.W."/>
        </authorList>
    </citation>
    <scope>NUCLEOTIDE SEQUENCE</scope>
    <source>
        <strain evidence="2">NRRL 22465</strain>
    </source>
</reference>
<dbReference type="GO" id="GO:0004623">
    <property type="term" value="F:phospholipase A2 activity"/>
    <property type="evidence" value="ECO:0007669"/>
    <property type="project" value="InterPro"/>
</dbReference>
<evidence type="ECO:0000313" key="2">
    <source>
        <dbReference type="EMBL" id="KAF4978557.1"/>
    </source>
</evidence>
<dbReference type="AlphaFoldDB" id="A0A8H4UKZ4"/>
<dbReference type="InterPro" id="IPR036444">
    <property type="entry name" value="PLipase_A2_dom_sf"/>
</dbReference>
<name>A0A8H4UKZ4_9HYPO</name>
<sequence length="184" mass="20447">MKLQVLLLSLVPVALALPAGDKDASVSKRQSPNAVTDQLLFSVTLPAFTTRRNARNPPNLNWDSDGCTSSPDNPFGFPFIPACNRHDFGYNNYRAQTRFTQSAKSRIDNNFKTDLYNQCKSSSAQGVCKALADVYYAFVRAFGGDDATPGKRSSDLVKDYEDKLRIYNKLVEDAQKKGDLPRLN</sequence>
<dbReference type="GO" id="GO:0006644">
    <property type="term" value="P:phospholipid metabolic process"/>
    <property type="evidence" value="ECO:0007669"/>
    <property type="project" value="InterPro"/>
</dbReference>
<keyword evidence="3" id="KW-1185">Reference proteome</keyword>
<dbReference type="PANTHER" id="PTHR40787">
    <property type="entry name" value="SECRETED PROTEIN"/>
    <property type="match status" value="1"/>
</dbReference>
<dbReference type="GO" id="GO:0050482">
    <property type="term" value="P:arachidonate secretion"/>
    <property type="evidence" value="ECO:0007669"/>
    <property type="project" value="InterPro"/>
</dbReference>